<proteinExistence type="predicted"/>
<reference evidence="1" key="1">
    <citation type="submission" date="2018-09" db="EMBL/GenBank/DDBJ databases">
        <title>Murine metabolic-syndrome-specific gut microbial biobank.</title>
        <authorList>
            <person name="Liu C."/>
        </authorList>
    </citation>
    <scope>NUCLEOTIDE SEQUENCE</scope>
    <source>
        <strain evidence="1">D42-62</strain>
    </source>
</reference>
<comment type="caution">
    <text evidence="1">The sequence shown here is derived from an EMBL/GenBank/DDBJ whole genome shotgun (WGS) entry which is preliminary data.</text>
</comment>
<dbReference type="EMBL" id="QZDT01000016">
    <property type="protein sequence ID" value="NBJ93193.1"/>
    <property type="molecule type" value="Genomic_DNA"/>
</dbReference>
<name>A0A9X5BGD8_9FIRM</name>
<protein>
    <submittedName>
        <fullName evidence="1">Uncharacterized protein</fullName>
    </submittedName>
</protein>
<evidence type="ECO:0000313" key="2">
    <source>
        <dbReference type="Proteomes" id="UP001154420"/>
    </source>
</evidence>
<keyword evidence="2" id="KW-1185">Reference proteome</keyword>
<organism evidence="1 2">
    <name type="scientific">Parablautia muri</name>
    <dbReference type="NCBI Taxonomy" id="2320879"/>
    <lineage>
        <taxon>Bacteria</taxon>
        <taxon>Bacillati</taxon>
        <taxon>Bacillota</taxon>
        <taxon>Clostridia</taxon>
        <taxon>Lachnospirales</taxon>
        <taxon>Lachnospiraceae</taxon>
        <taxon>Parablautia</taxon>
    </lineage>
</organism>
<gene>
    <name evidence="1" type="ORF">D5281_11445</name>
</gene>
<evidence type="ECO:0000313" key="1">
    <source>
        <dbReference type="EMBL" id="NBJ93193.1"/>
    </source>
</evidence>
<dbReference type="Proteomes" id="UP001154420">
    <property type="component" value="Unassembled WGS sequence"/>
</dbReference>
<accession>A0A9X5BGD8</accession>
<dbReference type="RefSeq" id="WP_160560300.1">
    <property type="nucleotide sequence ID" value="NZ_QZDT01000016.1"/>
</dbReference>
<dbReference type="AlphaFoldDB" id="A0A9X5BGD8"/>
<sequence length="70" mass="8280">MIDRFCVKTIIAKRADFGNLISDIKMTEDAWLLVTFMGYLTLGNRMIQWIRDRKSFNRNLFEKEMCANGK</sequence>